<organism evidence="1 2">
    <name type="scientific">Pseudonocardia kongjuensis</name>
    <dbReference type="NCBI Taxonomy" id="102227"/>
    <lineage>
        <taxon>Bacteria</taxon>
        <taxon>Bacillati</taxon>
        <taxon>Actinomycetota</taxon>
        <taxon>Actinomycetes</taxon>
        <taxon>Pseudonocardiales</taxon>
        <taxon>Pseudonocardiaceae</taxon>
        <taxon>Pseudonocardia</taxon>
    </lineage>
</organism>
<proteinExistence type="predicted"/>
<dbReference type="Proteomes" id="UP001501414">
    <property type="component" value="Unassembled WGS sequence"/>
</dbReference>
<name>A0ABP4IMS3_9PSEU</name>
<protein>
    <submittedName>
        <fullName evidence="1">Uncharacterized protein</fullName>
    </submittedName>
</protein>
<evidence type="ECO:0000313" key="1">
    <source>
        <dbReference type="EMBL" id="GAA1394312.1"/>
    </source>
</evidence>
<reference evidence="2" key="1">
    <citation type="journal article" date="2019" name="Int. J. Syst. Evol. Microbiol.">
        <title>The Global Catalogue of Microorganisms (GCM) 10K type strain sequencing project: providing services to taxonomists for standard genome sequencing and annotation.</title>
        <authorList>
            <consortium name="The Broad Institute Genomics Platform"/>
            <consortium name="The Broad Institute Genome Sequencing Center for Infectious Disease"/>
            <person name="Wu L."/>
            <person name="Ma J."/>
        </authorList>
    </citation>
    <scope>NUCLEOTIDE SEQUENCE [LARGE SCALE GENOMIC DNA]</scope>
    <source>
        <strain evidence="2">JCM 11896</strain>
    </source>
</reference>
<evidence type="ECO:0000313" key="2">
    <source>
        <dbReference type="Proteomes" id="UP001501414"/>
    </source>
</evidence>
<accession>A0ABP4IMS3</accession>
<keyword evidence="2" id="KW-1185">Reference proteome</keyword>
<dbReference type="EMBL" id="BAAAJK010000026">
    <property type="protein sequence ID" value="GAA1394312.1"/>
    <property type="molecule type" value="Genomic_DNA"/>
</dbReference>
<sequence>MSIAALAASAAATRSGERRRRATATGTAGMRWVLSGATDQVSPGARKILGKGEQMVKQVLACAYLPTAIESLLQEPT</sequence>
<gene>
    <name evidence="1" type="ORF">GCM10009613_42210</name>
</gene>
<comment type="caution">
    <text evidence="1">The sequence shown here is derived from an EMBL/GenBank/DDBJ whole genome shotgun (WGS) entry which is preliminary data.</text>
</comment>